<keyword evidence="8 11" id="KW-0067">ATP-binding</keyword>
<dbReference type="Gene3D" id="3.40.50.300">
    <property type="entry name" value="P-loop containing nucleotide triphosphate hydrolases"/>
    <property type="match status" value="1"/>
</dbReference>
<dbReference type="GO" id="GO:0002949">
    <property type="term" value="P:tRNA threonylcarbamoyladenosine modification"/>
    <property type="evidence" value="ECO:0007669"/>
    <property type="project" value="InterPro"/>
</dbReference>
<dbReference type="GO" id="GO:0005737">
    <property type="term" value="C:cytoplasm"/>
    <property type="evidence" value="ECO:0007669"/>
    <property type="project" value="UniProtKB-SubCell"/>
</dbReference>
<evidence type="ECO:0000256" key="9">
    <source>
        <dbReference type="ARBA" id="ARBA00022842"/>
    </source>
</evidence>
<evidence type="ECO:0000256" key="2">
    <source>
        <dbReference type="ARBA" id="ARBA00007599"/>
    </source>
</evidence>
<evidence type="ECO:0000256" key="1">
    <source>
        <dbReference type="ARBA" id="ARBA00004496"/>
    </source>
</evidence>
<dbReference type="NCBIfam" id="TIGR00150">
    <property type="entry name" value="T6A_YjeE"/>
    <property type="match status" value="1"/>
</dbReference>
<evidence type="ECO:0000256" key="7">
    <source>
        <dbReference type="ARBA" id="ARBA00022741"/>
    </source>
</evidence>
<organism evidence="11">
    <name type="scientific">Waddlia chondrophila 2032/99</name>
    <dbReference type="NCBI Taxonomy" id="765953"/>
    <lineage>
        <taxon>Bacteria</taxon>
        <taxon>Pseudomonadati</taxon>
        <taxon>Chlamydiota</taxon>
        <taxon>Chlamydiia</taxon>
        <taxon>Parachlamydiales</taxon>
        <taxon>Waddliaceae</taxon>
        <taxon>Waddlia</taxon>
    </lineage>
</organism>
<comment type="similarity">
    <text evidence="2">Belongs to the TsaE family.</text>
</comment>
<dbReference type="GO" id="GO:0046872">
    <property type="term" value="F:metal ion binding"/>
    <property type="evidence" value="ECO:0007669"/>
    <property type="project" value="UniProtKB-KW"/>
</dbReference>
<dbReference type="SUPFAM" id="SSF52540">
    <property type="entry name" value="P-loop containing nucleoside triphosphate hydrolases"/>
    <property type="match status" value="1"/>
</dbReference>
<evidence type="ECO:0000313" key="11">
    <source>
        <dbReference type="EMBL" id="CCB92161.1"/>
    </source>
</evidence>
<dbReference type="Pfam" id="PF02367">
    <property type="entry name" value="TsaE"/>
    <property type="match status" value="1"/>
</dbReference>
<sequence length="144" mass="16290">MVGLNSEVVISRSPEETEELGFQLGKQLPNRSVVCFFGDLGAGKTTFIKGLARGAGGIDPDEVNSPTFVYLNIYEGQLPIYHFDLYRLKDVQEFIRMGLDEYLNGEGICCLEWSERIEGHLPPKTIRVEICHVDQSKREVRILQ</sequence>
<evidence type="ECO:0000256" key="5">
    <source>
        <dbReference type="ARBA" id="ARBA00022694"/>
    </source>
</evidence>
<evidence type="ECO:0000256" key="10">
    <source>
        <dbReference type="ARBA" id="ARBA00032441"/>
    </source>
</evidence>
<evidence type="ECO:0000256" key="4">
    <source>
        <dbReference type="ARBA" id="ARBA00022490"/>
    </source>
</evidence>
<gene>
    <name evidence="11" type="ORF">WCH_CA12960</name>
</gene>
<keyword evidence="9" id="KW-0460">Magnesium</keyword>
<dbReference type="InterPro" id="IPR027417">
    <property type="entry name" value="P-loop_NTPase"/>
</dbReference>
<proteinExistence type="inferred from homology"/>
<comment type="subcellular location">
    <subcellularLocation>
        <location evidence="1">Cytoplasm</location>
    </subcellularLocation>
</comment>
<keyword evidence="5" id="KW-0819">tRNA processing</keyword>
<dbReference type="EMBL" id="FR872662">
    <property type="protein sequence ID" value="CCB92161.1"/>
    <property type="molecule type" value="Genomic_DNA"/>
</dbReference>
<evidence type="ECO:0000256" key="8">
    <source>
        <dbReference type="ARBA" id="ARBA00022840"/>
    </source>
</evidence>
<keyword evidence="6" id="KW-0479">Metal-binding</keyword>
<keyword evidence="4" id="KW-0963">Cytoplasm</keyword>
<dbReference type="InterPro" id="IPR003442">
    <property type="entry name" value="T6A_TsaE"/>
</dbReference>
<evidence type="ECO:0000256" key="3">
    <source>
        <dbReference type="ARBA" id="ARBA00019010"/>
    </source>
</evidence>
<name>F8LF93_9BACT</name>
<protein>
    <recommendedName>
        <fullName evidence="3">tRNA threonylcarbamoyladenosine biosynthesis protein TsaE</fullName>
    </recommendedName>
    <alternativeName>
        <fullName evidence="10">t(6)A37 threonylcarbamoyladenosine biosynthesis protein TsaE</fullName>
    </alternativeName>
</protein>
<accession>F8LF93</accession>
<dbReference type="AlphaFoldDB" id="F8LF93"/>
<reference evidence="11" key="1">
    <citation type="submission" date="2011-05" db="EMBL/GenBank/DDBJ databases">
        <title>Unity in variety -- the pan-genome of the Chlamydiae.</title>
        <authorList>
            <person name="Collingro A."/>
            <person name="Tischler P."/>
            <person name="Weinmaier T."/>
            <person name="Penz T."/>
            <person name="Heinz E."/>
            <person name="Brunham R.C."/>
            <person name="Read T.D."/>
            <person name="Bavoil P.M."/>
            <person name="Sachse K."/>
            <person name="Kahane S."/>
            <person name="Friedman M.G."/>
            <person name="Rattei T."/>
            <person name="Myers G.S.A."/>
            <person name="Horn M."/>
        </authorList>
    </citation>
    <scope>NUCLEOTIDE SEQUENCE</scope>
    <source>
        <strain evidence="11">2032/99</strain>
    </source>
</reference>
<keyword evidence="7" id="KW-0547">Nucleotide-binding</keyword>
<evidence type="ECO:0000256" key="6">
    <source>
        <dbReference type="ARBA" id="ARBA00022723"/>
    </source>
</evidence>
<dbReference type="GO" id="GO:0005524">
    <property type="term" value="F:ATP binding"/>
    <property type="evidence" value="ECO:0007669"/>
    <property type="project" value="UniProtKB-KW"/>
</dbReference>
<dbReference type="PANTHER" id="PTHR33540">
    <property type="entry name" value="TRNA THREONYLCARBAMOYLADENOSINE BIOSYNTHESIS PROTEIN TSAE"/>
    <property type="match status" value="1"/>
</dbReference>
<dbReference type="PANTHER" id="PTHR33540:SF2">
    <property type="entry name" value="TRNA THREONYLCARBAMOYLADENOSINE BIOSYNTHESIS PROTEIN TSAE"/>
    <property type="match status" value="1"/>
</dbReference>